<organism evidence="2 3">
    <name type="scientific">Magnetospirillum aberrantis SpK</name>
    <dbReference type="NCBI Taxonomy" id="908842"/>
    <lineage>
        <taxon>Bacteria</taxon>
        <taxon>Pseudomonadati</taxon>
        <taxon>Pseudomonadota</taxon>
        <taxon>Alphaproteobacteria</taxon>
        <taxon>Rhodospirillales</taxon>
        <taxon>Rhodospirillaceae</taxon>
        <taxon>Magnetospirillum</taxon>
    </lineage>
</organism>
<dbReference type="Proteomes" id="UP000480684">
    <property type="component" value="Unassembled WGS sequence"/>
</dbReference>
<evidence type="ECO:0000313" key="3">
    <source>
        <dbReference type="Proteomes" id="UP000480684"/>
    </source>
</evidence>
<sequence>MEETGNYWQRGLGAAQASPNASLFRFLGQGGVALKDKLLLEVGFLYGADLLEAERRGAIIHGVDVNPSAVQRMQASHEKQRFALCDVTRQPLPFDRYFDVVVCRDVIEYFNEADLRHAAGNVRAALATDGMLVMQFPQMDLERQADADRDALLDIASWVRLERDFVVAGNPMIYWKPSHVVEIVEAAGFILAGEKSLYETYGVEEKFMRCNKYFLFRAV</sequence>
<accession>A0A7C9USR5</accession>
<dbReference type="GO" id="GO:0032259">
    <property type="term" value="P:methylation"/>
    <property type="evidence" value="ECO:0007669"/>
    <property type="project" value="UniProtKB-KW"/>
</dbReference>
<reference evidence="2 3" key="1">
    <citation type="submission" date="2020-02" db="EMBL/GenBank/DDBJ databases">
        <authorList>
            <person name="Dziuba M."/>
            <person name="Kuznetsov B."/>
            <person name="Mardanov A."/>
            <person name="Ravin N."/>
            <person name="Grouzdev D."/>
        </authorList>
    </citation>
    <scope>NUCLEOTIDE SEQUENCE [LARGE SCALE GENOMIC DNA]</scope>
    <source>
        <strain evidence="2 3">SpK</strain>
    </source>
</reference>
<dbReference type="AlphaFoldDB" id="A0A7C9USR5"/>
<dbReference type="SUPFAM" id="SSF53335">
    <property type="entry name" value="S-adenosyl-L-methionine-dependent methyltransferases"/>
    <property type="match status" value="1"/>
</dbReference>
<gene>
    <name evidence="2" type="ORF">G4223_02910</name>
</gene>
<dbReference type="InterPro" id="IPR029063">
    <property type="entry name" value="SAM-dependent_MTases_sf"/>
</dbReference>
<dbReference type="CDD" id="cd02440">
    <property type="entry name" value="AdoMet_MTases"/>
    <property type="match status" value="1"/>
</dbReference>
<feature type="domain" description="Methyltransferase type 11" evidence="1">
    <location>
        <begin position="40"/>
        <end position="133"/>
    </location>
</feature>
<proteinExistence type="predicted"/>
<dbReference type="RefSeq" id="WP_163674760.1">
    <property type="nucleotide sequence ID" value="NZ_JAAIYP010000009.1"/>
</dbReference>
<keyword evidence="2" id="KW-0489">Methyltransferase</keyword>
<comment type="caution">
    <text evidence="2">The sequence shown here is derived from an EMBL/GenBank/DDBJ whole genome shotgun (WGS) entry which is preliminary data.</text>
</comment>
<keyword evidence="2" id="KW-0808">Transferase</keyword>
<dbReference type="Gene3D" id="3.40.50.150">
    <property type="entry name" value="Vaccinia Virus protein VP39"/>
    <property type="match status" value="1"/>
</dbReference>
<protein>
    <submittedName>
        <fullName evidence="2">Class I SAM-dependent methyltransferase</fullName>
    </submittedName>
</protein>
<evidence type="ECO:0000259" key="1">
    <source>
        <dbReference type="Pfam" id="PF08241"/>
    </source>
</evidence>
<dbReference type="InterPro" id="IPR013216">
    <property type="entry name" value="Methyltransf_11"/>
</dbReference>
<evidence type="ECO:0000313" key="2">
    <source>
        <dbReference type="EMBL" id="NFV79066.1"/>
    </source>
</evidence>
<name>A0A7C9USR5_9PROT</name>
<dbReference type="EMBL" id="JAAIYP010000009">
    <property type="protein sequence ID" value="NFV79066.1"/>
    <property type="molecule type" value="Genomic_DNA"/>
</dbReference>
<keyword evidence="3" id="KW-1185">Reference proteome</keyword>
<dbReference type="GO" id="GO:0008757">
    <property type="term" value="F:S-adenosylmethionine-dependent methyltransferase activity"/>
    <property type="evidence" value="ECO:0007669"/>
    <property type="project" value="InterPro"/>
</dbReference>
<dbReference type="Pfam" id="PF08241">
    <property type="entry name" value="Methyltransf_11"/>
    <property type="match status" value="1"/>
</dbReference>